<accession>A0ABW4Q5Y2</accession>
<evidence type="ECO:0000256" key="5">
    <source>
        <dbReference type="ARBA" id="ARBA00023136"/>
    </source>
</evidence>
<dbReference type="Pfam" id="PF13396">
    <property type="entry name" value="PLDc_N"/>
    <property type="match status" value="1"/>
</dbReference>
<protein>
    <submittedName>
        <fullName evidence="8">SHOCT domain-containing protein</fullName>
    </submittedName>
</protein>
<keyword evidence="5 6" id="KW-0472">Membrane</keyword>
<evidence type="ECO:0000259" key="7">
    <source>
        <dbReference type="Pfam" id="PF13396"/>
    </source>
</evidence>
<proteinExistence type="predicted"/>
<sequence length="142" mass="15959">MSINFWDFFWATLVFFLLVSYLSLLFFVLADILRSPEMGRWVKFVWILLLIFLPFFTALAYLIAHGQAMALRSYGLHEIPDSAAASLVSNEEATAVNQIKTAKALLDDKAISQAEFQRLKESILVDLPFSTGHSAEAGSKPR</sequence>
<evidence type="ECO:0000313" key="8">
    <source>
        <dbReference type="EMBL" id="MFD1845754.1"/>
    </source>
</evidence>
<feature type="transmembrane region" description="Helical" evidence="6">
    <location>
        <begin position="7"/>
        <end position="29"/>
    </location>
</feature>
<keyword evidence="9" id="KW-1185">Reference proteome</keyword>
<name>A0ABW4Q5Y2_9MICC</name>
<feature type="domain" description="Cardiolipin synthase N-terminal" evidence="7">
    <location>
        <begin position="24"/>
        <end position="64"/>
    </location>
</feature>
<organism evidence="8 9">
    <name type="scientific">Arthrobacter flavus</name>
    <dbReference type="NCBI Taxonomy" id="95172"/>
    <lineage>
        <taxon>Bacteria</taxon>
        <taxon>Bacillati</taxon>
        <taxon>Actinomycetota</taxon>
        <taxon>Actinomycetes</taxon>
        <taxon>Micrococcales</taxon>
        <taxon>Micrococcaceae</taxon>
        <taxon>Arthrobacter</taxon>
    </lineage>
</organism>
<evidence type="ECO:0000256" key="4">
    <source>
        <dbReference type="ARBA" id="ARBA00022989"/>
    </source>
</evidence>
<dbReference type="EMBL" id="JBHUGA010000009">
    <property type="protein sequence ID" value="MFD1845754.1"/>
    <property type="molecule type" value="Genomic_DNA"/>
</dbReference>
<keyword evidence="2" id="KW-1003">Cell membrane</keyword>
<feature type="transmembrane region" description="Helical" evidence="6">
    <location>
        <begin position="41"/>
        <end position="64"/>
    </location>
</feature>
<dbReference type="InterPro" id="IPR027379">
    <property type="entry name" value="CLS_N"/>
</dbReference>
<comment type="caution">
    <text evidence="8">The sequence shown here is derived from an EMBL/GenBank/DDBJ whole genome shotgun (WGS) entry which is preliminary data.</text>
</comment>
<reference evidence="9" key="1">
    <citation type="journal article" date="2019" name="Int. J. Syst. Evol. Microbiol.">
        <title>The Global Catalogue of Microorganisms (GCM) 10K type strain sequencing project: providing services to taxonomists for standard genome sequencing and annotation.</title>
        <authorList>
            <consortium name="The Broad Institute Genomics Platform"/>
            <consortium name="The Broad Institute Genome Sequencing Center for Infectious Disease"/>
            <person name="Wu L."/>
            <person name="Ma J."/>
        </authorList>
    </citation>
    <scope>NUCLEOTIDE SEQUENCE [LARGE SCALE GENOMIC DNA]</scope>
    <source>
        <strain evidence="9">JCM 11496</strain>
    </source>
</reference>
<keyword evidence="4 6" id="KW-1133">Transmembrane helix</keyword>
<dbReference type="RefSeq" id="WP_343877951.1">
    <property type="nucleotide sequence ID" value="NZ_BAAAIJ010000009.1"/>
</dbReference>
<gene>
    <name evidence="8" type="ORF">ACFSFX_03995</name>
</gene>
<evidence type="ECO:0000313" key="9">
    <source>
        <dbReference type="Proteomes" id="UP001597307"/>
    </source>
</evidence>
<evidence type="ECO:0000256" key="6">
    <source>
        <dbReference type="SAM" id="Phobius"/>
    </source>
</evidence>
<keyword evidence="3 6" id="KW-0812">Transmembrane</keyword>
<dbReference type="Proteomes" id="UP001597307">
    <property type="component" value="Unassembled WGS sequence"/>
</dbReference>
<evidence type="ECO:0000256" key="3">
    <source>
        <dbReference type="ARBA" id="ARBA00022692"/>
    </source>
</evidence>
<evidence type="ECO:0000256" key="2">
    <source>
        <dbReference type="ARBA" id="ARBA00022475"/>
    </source>
</evidence>
<evidence type="ECO:0000256" key="1">
    <source>
        <dbReference type="ARBA" id="ARBA00004651"/>
    </source>
</evidence>
<comment type="subcellular location">
    <subcellularLocation>
        <location evidence="1">Cell membrane</location>
        <topology evidence="1">Multi-pass membrane protein</topology>
    </subcellularLocation>
</comment>